<dbReference type="InterPro" id="IPR012337">
    <property type="entry name" value="RNaseH-like_sf"/>
</dbReference>
<dbReference type="GO" id="GO:0005634">
    <property type="term" value="C:nucleus"/>
    <property type="evidence" value="ECO:0007669"/>
    <property type="project" value="TreeGrafter"/>
</dbReference>
<dbReference type="GO" id="GO:0003723">
    <property type="term" value="F:RNA binding"/>
    <property type="evidence" value="ECO:0007669"/>
    <property type="project" value="TreeGrafter"/>
</dbReference>
<dbReference type="InterPro" id="IPR006941">
    <property type="entry name" value="RNase_CAF1"/>
</dbReference>
<comment type="caution">
    <text evidence="2">The sequence shown here is derived from an EMBL/GenBank/DDBJ whole genome shotgun (WGS) entry which is preliminary data.</text>
</comment>
<dbReference type="PANTHER" id="PTHR15092">
    <property type="entry name" value="POLY A -SPECIFIC RIBONUCLEASE/TARGET OF EGR1, MEMBER 1"/>
    <property type="match status" value="1"/>
</dbReference>
<dbReference type="PANTHER" id="PTHR15092:SF22">
    <property type="entry name" value="POLY(A)-SPECIFIC RIBONUCLEASE PNLDC1"/>
    <property type="match status" value="1"/>
</dbReference>
<evidence type="ECO:0000256" key="1">
    <source>
        <dbReference type="ARBA" id="ARBA00008372"/>
    </source>
</evidence>
<proteinExistence type="inferred from homology"/>
<dbReference type="GO" id="GO:0000289">
    <property type="term" value="P:nuclear-transcribed mRNA poly(A) tail shortening"/>
    <property type="evidence" value="ECO:0007669"/>
    <property type="project" value="TreeGrafter"/>
</dbReference>
<evidence type="ECO:0000313" key="3">
    <source>
        <dbReference type="Proteomes" id="UP000177622"/>
    </source>
</evidence>
<reference evidence="2 3" key="1">
    <citation type="journal article" date="2016" name="Sci. Rep.">
        <title>Penicillium arizonense, a new, genome sequenced fungal species, reveals a high chemical diversity in secreted metabolites.</title>
        <authorList>
            <person name="Grijseels S."/>
            <person name="Nielsen J.C."/>
            <person name="Randelovic M."/>
            <person name="Nielsen J."/>
            <person name="Nielsen K.F."/>
            <person name="Workman M."/>
            <person name="Frisvad J.C."/>
        </authorList>
    </citation>
    <scope>NUCLEOTIDE SEQUENCE [LARGE SCALE GENOMIC DNA]</scope>
    <source>
        <strain evidence="2 3">CBS 141311</strain>
    </source>
</reference>
<dbReference type="Proteomes" id="UP000177622">
    <property type="component" value="Unassembled WGS sequence"/>
</dbReference>
<dbReference type="AlphaFoldDB" id="A0A1F5LQL0"/>
<dbReference type="InterPro" id="IPR036397">
    <property type="entry name" value="RNaseH_sf"/>
</dbReference>
<dbReference type="InterPro" id="IPR051181">
    <property type="entry name" value="CAF1_poly(A)_ribonucleases"/>
</dbReference>
<dbReference type="EMBL" id="LXJU01000004">
    <property type="protein sequence ID" value="OGE55310.1"/>
    <property type="molecule type" value="Genomic_DNA"/>
</dbReference>
<dbReference type="STRING" id="1835702.A0A1F5LQL0"/>
<gene>
    <name evidence="2" type="ORF">PENARI_c004G07976</name>
</gene>
<dbReference type="GO" id="GO:1990432">
    <property type="term" value="P:siRNA 3'-end processing"/>
    <property type="evidence" value="ECO:0007669"/>
    <property type="project" value="TreeGrafter"/>
</dbReference>
<dbReference type="Gene3D" id="3.30.420.10">
    <property type="entry name" value="Ribonuclease H-like superfamily/Ribonuclease H"/>
    <property type="match status" value="2"/>
</dbReference>
<dbReference type="GeneID" id="34573999"/>
<dbReference type="OrthoDB" id="1432093at2759"/>
<dbReference type="SUPFAM" id="SSF53098">
    <property type="entry name" value="Ribonuclease H-like"/>
    <property type="match status" value="1"/>
</dbReference>
<keyword evidence="3" id="KW-1185">Reference proteome</keyword>
<evidence type="ECO:0000313" key="2">
    <source>
        <dbReference type="EMBL" id="OGE55310.1"/>
    </source>
</evidence>
<dbReference type="RefSeq" id="XP_022490740.1">
    <property type="nucleotide sequence ID" value="XM_022629265.1"/>
</dbReference>
<dbReference type="GO" id="GO:0000175">
    <property type="term" value="F:3'-5'-RNA exonuclease activity"/>
    <property type="evidence" value="ECO:0007669"/>
    <property type="project" value="TreeGrafter"/>
</dbReference>
<dbReference type="GO" id="GO:1990431">
    <property type="term" value="P:priRNA 3'-end processing"/>
    <property type="evidence" value="ECO:0007669"/>
    <property type="project" value="TreeGrafter"/>
</dbReference>
<name>A0A1F5LQL0_PENAI</name>
<comment type="similarity">
    <text evidence="1">Belongs to the CAF1 family.</text>
</comment>
<dbReference type="Pfam" id="PF04857">
    <property type="entry name" value="CAF1"/>
    <property type="match status" value="1"/>
</dbReference>
<sequence length="545" mass="61805">MEVTSANFSEYLPFILNDISASCFVSLDFELSGVAFAPFIPTRPQTIQERYAQTKVAAEQYQILQVGLTLCHENVETASYSLKPYNMNLNPIPHHESDINRDWTSSSRAMGFLLKHGFSIDSLCQHGIQYLSRAEEQLALARVVERCQQTSRQTMDIKDDDHESLEFLAKVRTMITDWLAQGKDRVQWLNVPPPSEVQPLGSVREGLSSMEKWLVHQLITQEFPNLRSRNTSKFIQIDVADIECERIAQELKLNTKKAQLQKHIGFRWIAESLVGGNLEGLGAEMFNPVMRRIDNPSFEINRVADRVKQRLQENRPVLVGHNMFCDLLFFHACFLGPLPDTIEEFQTVMHELFPVVVDTKYLDTYDCGSINPTSSLTDLHAKLKDVNSPKIEIDPRFSKYKWRKVNHEAGYDSMISAMAFIKLAGQIQRGPLATPTQCTLRPNPRISDSLEKQAVKSEFSDLFNMDTETFPVVQTSHLVQIPKSLADTGCPKILLMANKGVLLPRLGSKFWGDYGNRLRVFGTVERMVRLGGNAAKAESHLLDID</sequence>
<protein>
    <submittedName>
        <fullName evidence="2">Uncharacterized protein</fullName>
    </submittedName>
</protein>
<organism evidence="2 3">
    <name type="scientific">Penicillium arizonense</name>
    <dbReference type="NCBI Taxonomy" id="1835702"/>
    <lineage>
        <taxon>Eukaryota</taxon>
        <taxon>Fungi</taxon>
        <taxon>Dikarya</taxon>
        <taxon>Ascomycota</taxon>
        <taxon>Pezizomycotina</taxon>
        <taxon>Eurotiomycetes</taxon>
        <taxon>Eurotiomycetidae</taxon>
        <taxon>Eurotiales</taxon>
        <taxon>Aspergillaceae</taxon>
        <taxon>Penicillium</taxon>
    </lineage>
</organism>
<accession>A0A1F5LQL0</accession>